<evidence type="ECO:0000313" key="1">
    <source>
        <dbReference type="EMBL" id="RRT79213.1"/>
    </source>
</evidence>
<protein>
    <submittedName>
        <fullName evidence="1">Uncharacterized protein</fullName>
    </submittedName>
</protein>
<gene>
    <name evidence="1" type="ORF">B296_00006062</name>
</gene>
<evidence type="ECO:0000313" key="2">
    <source>
        <dbReference type="Proteomes" id="UP000287651"/>
    </source>
</evidence>
<name>A0A427ASK6_ENSVE</name>
<organism evidence="1 2">
    <name type="scientific">Ensete ventricosum</name>
    <name type="common">Abyssinian banana</name>
    <name type="synonym">Musa ensete</name>
    <dbReference type="NCBI Taxonomy" id="4639"/>
    <lineage>
        <taxon>Eukaryota</taxon>
        <taxon>Viridiplantae</taxon>
        <taxon>Streptophyta</taxon>
        <taxon>Embryophyta</taxon>
        <taxon>Tracheophyta</taxon>
        <taxon>Spermatophyta</taxon>
        <taxon>Magnoliopsida</taxon>
        <taxon>Liliopsida</taxon>
        <taxon>Zingiberales</taxon>
        <taxon>Musaceae</taxon>
        <taxon>Ensete</taxon>
    </lineage>
</organism>
<accession>A0A427ASK6</accession>
<dbReference type="AlphaFoldDB" id="A0A427ASK6"/>
<comment type="caution">
    <text evidence="1">The sequence shown here is derived from an EMBL/GenBank/DDBJ whole genome shotgun (WGS) entry which is preliminary data.</text>
</comment>
<dbReference type="EMBL" id="AMZH03001464">
    <property type="protein sequence ID" value="RRT79213.1"/>
    <property type="molecule type" value="Genomic_DNA"/>
</dbReference>
<reference evidence="1 2" key="1">
    <citation type="journal article" date="2014" name="Agronomy (Basel)">
        <title>A Draft Genome Sequence for Ensete ventricosum, the Drought-Tolerant Tree Against Hunger.</title>
        <authorList>
            <person name="Harrison J."/>
            <person name="Moore K.A."/>
            <person name="Paszkiewicz K."/>
            <person name="Jones T."/>
            <person name="Grant M."/>
            <person name="Ambacheew D."/>
            <person name="Muzemil S."/>
            <person name="Studholme D.J."/>
        </authorList>
    </citation>
    <scope>NUCLEOTIDE SEQUENCE [LARGE SCALE GENOMIC DNA]</scope>
</reference>
<proteinExistence type="predicted"/>
<sequence>MGDGQIAGVRRADVGKCIWSSMLHGTDVGLAYAPVYAGSVMEHNLRHAITHLCPITTLRSTVYATRPSHIALNSASENKFVLRTFTMAGPAAGS</sequence>
<dbReference type="Proteomes" id="UP000287651">
    <property type="component" value="Unassembled WGS sequence"/>
</dbReference>